<dbReference type="PROSITE" id="PS50887">
    <property type="entry name" value="GGDEF"/>
    <property type="match status" value="1"/>
</dbReference>
<dbReference type="GO" id="GO:0007165">
    <property type="term" value="P:signal transduction"/>
    <property type="evidence" value="ECO:0007669"/>
    <property type="project" value="InterPro"/>
</dbReference>
<evidence type="ECO:0000313" key="6">
    <source>
        <dbReference type="EMBL" id="TCU81512.1"/>
    </source>
</evidence>
<dbReference type="PROSITE" id="PS50883">
    <property type="entry name" value="EAL"/>
    <property type="match status" value="1"/>
</dbReference>
<reference evidence="5 7" key="1">
    <citation type="submission" date="2018-06" db="EMBL/GenBank/DDBJ databases">
        <authorList>
            <consortium name="Pathogen Informatics"/>
            <person name="Doyle S."/>
        </authorList>
    </citation>
    <scope>NUCLEOTIDE SEQUENCE [LARGE SCALE GENOMIC DNA]</scope>
    <source>
        <strain evidence="5 7">NCTC11159</strain>
    </source>
</reference>
<accession>A0A377Q578</accession>
<dbReference type="RefSeq" id="WP_115226314.1">
    <property type="nucleotide sequence ID" value="NZ_CAWOLO010000021.1"/>
</dbReference>
<dbReference type="EMBL" id="UGHR01000001">
    <property type="protein sequence ID" value="STQ89918.1"/>
    <property type="molecule type" value="Genomic_DNA"/>
</dbReference>
<dbReference type="Pfam" id="PF00990">
    <property type="entry name" value="GGDEF"/>
    <property type="match status" value="1"/>
</dbReference>
<dbReference type="GO" id="GO:0071111">
    <property type="term" value="F:cyclic-guanylate-specific phosphodiesterase activity"/>
    <property type="evidence" value="ECO:0007669"/>
    <property type="project" value="UniProtKB-EC"/>
</dbReference>
<dbReference type="Gene3D" id="6.20.270.20">
    <property type="entry name" value="LapD/MoxY periplasmic domain"/>
    <property type="match status" value="1"/>
</dbReference>
<dbReference type="Proteomes" id="UP000255108">
    <property type="component" value="Unassembled WGS sequence"/>
</dbReference>
<feature type="domain" description="GGDEF" evidence="4">
    <location>
        <begin position="266"/>
        <end position="396"/>
    </location>
</feature>
<dbReference type="SMART" id="SM00267">
    <property type="entry name" value="GGDEF"/>
    <property type="match status" value="1"/>
</dbReference>
<evidence type="ECO:0000313" key="8">
    <source>
        <dbReference type="Proteomes" id="UP000295794"/>
    </source>
</evidence>
<dbReference type="EMBL" id="SMBT01000021">
    <property type="protein sequence ID" value="TCU81512.1"/>
    <property type="molecule type" value="Genomic_DNA"/>
</dbReference>
<dbReference type="CDD" id="cd01948">
    <property type="entry name" value="EAL"/>
    <property type="match status" value="1"/>
</dbReference>
<feature type="domain" description="HAMP" evidence="3">
    <location>
        <begin position="172"/>
        <end position="224"/>
    </location>
</feature>
<dbReference type="InterPro" id="IPR001633">
    <property type="entry name" value="EAL_dom"/>
</dbReference>
<dbReference type="PANTHER" id="PTHR33121:SF79">
    <property type="entry name" value="CYCLIC DI-GMP PHOSPHODIESTERASE PDED-RELATED"/>
    <property type="match status" value="1"/>
</dbReference>
<dbReference type="InterPro" id="IPR003660">
    <property type="entry name" value="HAMP_dom"/>
</dbReference>
<dbReference type="Proteomes" id="UP000295794">
    <property type="component" value="Unassembled WGS sequence"/>
</dbReference>
<evidence type="ECO:0000259" key="4">
    <source>
        <dbReference type="PROSITE" id="PS50887"/>
    </source>
</evidence>
<keyword evidence="1" id="KW-0472">Membrane</keyword>
<dbReference type="AlphaFoldDB" id="A0A377Q578"/>
<dbReference type="Gene3D" id="3.20.20.450">
    <property type="entry name" value="EAL domain"/>
    <property type="match status" value="1"/>
</dbReference>
<dbReference type="PANTHER" id="PTHR33121">
    <property type="entry name" value="CYCLIC DI-GMP PHOSPHODIESTERASE PDEF"/>
    <property type="match status" value="1"/>
</dbReference>
<gene>
    <name evidence="5" type="primary">dosP</name>
    <name evidence="6" type="ORF">EV682_12127</name>
    <name evidence="5" type="ORF">NCTC11159_00969</name>
</gene>
<dbReference type="InterPro" id="IPR042461">
    <property type="entry name" value="LapD_MoxY_peri_C"/>
</dbReference>
<dbReference type="Pfam" id="PF16448">
    <property type="entry name" value="LapD_MoxY_N"/>
    <property type="match status" value="1"/>
</dbReference>
<protein>
    <submittedName>
        <fullName evidence="6">Diguanylate cyclase/phosphodiesterase</fullName>
    </submittedName>
    <submittedName>
        <fullName evidence="5">Oxygen sensor protein DosP</fullName>
        <ecNumber evidence="5">3.1.4.52</ecNumber>
    </submittedName>
</protein>
<evidence type="ECO:0000256" key="1">
    <source>
        <dbReference type="SAM" id="Phobius"/>
    </source>
</evidence>
<dbReference type="GO" id="GO:0016020">
    <property type="term" value="C:membrane"/>
    <property type="evidence" value="ECO:0007669"/>
    <property type="project" value="InterPro"/>
</dbReference>
<evidence type="ECO:0000313" key="7">
    <source>
        <dbReference type="Proteomes" id="UP000255108"/>
    </source>
</evidence>
<dbReference type="Gene3D" id="3.30.110.200">
    <property type="match status" value="1"/>
</dbReference>
<dbReference type="Pfam" id="PF00672">
    <property type="entry name" value="HAMP"/>
    <property type="match status" value="1"/>
</dbReference>
<dbReference type="SUPFAM" id="SSF141868">
    <property type="entry name" value="EAL domain-like"/>
    <property type="match status" value="1"/>
</dbReference>
<evidence type="ECO:0000259" key="3">
    <source>
        <dbReference type="PROSITE" id="PS50885"/>
    </source>
</evidence>
<evidence type="ECO:0000313" key="5">
    <source>
        <dbReference type="EMBL" id="STQ89918.1"/>
    </source>
</evidence>
<keyword evidence="1" id="KW-0812">Transmembrane</keyword>
<dbReference type="InterPro" id="IPR000160">
    <property type="entry name" value="GGDEF_dom"/>
</dbReference>
<reference evidence="6 8" key="2">
    <citation type="submission" date="2019-03" db="EMBL/GenBank/DDBJ databases">
        <title>Genomic Encyclopedia of Type Strains, Phase IV (KMG-IV): sequencing the most valuable type-strain genomes for metagenomic binning, comparative biology and taxonomic classification.</title>
        <authorList>
            <person name="Goeker M."/>
        </authorList>
    </citation>
    <scope>NUCLEOTIDE SEQUENCE [LARGE SCALE GENOMIC DNA]</scope>
    <source>
        <strain evidence="6 8">DSM 3764</strain>
    </source>
</reference>
<dbReference type="InterPro" id="IPR043128">
    <property type="entry name" value="Rev_trsase/Diguanyl_cyclase"/>
</dbReference>
<evidence type="ECO:0000259" key="2">
    <source>
        <dbReference type="PROSITE" id="PS50883"/>
    </source>
</evidence>
<keyword evidence="1" id="KW-1133">Transmembrane helix</keyword>
<dbReference type="Gene3D" id="3.30.70.270">
    <property type="match status" value="1"/>
</dbReference>
<dbReference type="OrthoDB" id="5894408at2"/>
<dbReference type="EC" id="3.1.4.52" evidence="5"/>
<dbReference type="InterPro" id="IPR029787">
    <property type="entry name" value="Nucleotide_cyclase"/>
</dbReference>
<proteinExistence type="predicted"/>
<sequence>MSLRLKFLIGLTLLFTLLMIGLFAERVHSTRQYVEAQLASTAQDAATSLVYPISRALGKNDVVLAETAIKSLLDRAYFQRIEIVALSGKTMAKMEQAKPIAGVPVWFIKWQHLDPAPGTALLSDGWRQLGRVVVISEPALAYKQLWDVLTHTLALLLATYVISLLVMNFLVRILLQPLSAIEKSANEVQEREFNPIKQLPDTREFRRVVLAFNVMIERVRQFLSIEQQRAEEYRHQAFTDTTTGLDNRRNLDLRLDGLLKKLPQDSIGAAFAIQLEDLSEFNNREGYQKGDAILKQVAHVLLEKMAQQSPLIARLNGTTLFALHFNLNSGQIDQMGDQILASLKEITATLERPLQYGVAIVDFKHGTPKSKLLSTTDLALQQALFNGGESRQRMSANESSNQLPHGSQQWREVLQAAIQDKSWGIQAQSVQNIADKQIVHQELTARLRNQDGPWISAGLFMPMAARHGLLQAAEQSLFDLAISKLENAATLQGQSIALNVGLLGALGSLTGQDEFVARLNKLKKHAARISFEVPEHQLIAAPELARRFARLLRDAGFGFGIDQYGFAATAAALIRELKPNYVKIDRRLISDMAVHKDTKEMILSLIQVAESLNITTIAQGIESEAQLALLKAMKITAMQGYLIGRPEEVI</sequence>
<dbReference type="SUPFAM" id="SSF55073">
    <property type="entry name" value="Nucleotide cyclase"/>
    <property type="match status" value="1"/>
</dbReference>
<dbReference type="SMART" id="SM00052">
    <property type="entry name" value="EAL"/>
    <property type="match status" value="1"/>
</dbReference>
<dbReference type="InterPro" id="IPR032244">
    <property type="entry name" value="LapD_MoxY_N"/>
</dbReference>
<name>A0A377Q578_9NEIS</name>
<feature type="transmembrane region" description="Helical" evidence="1">
    <location>
        <begin position="153"/>
        <end position="175"/>
    </location>
</feature>
<dbReference type="InterPro" id="IPR035919">
    <property type="entry name" value="EAL_sf"/>
</dbReference>
<feature type="domain" description="EAL" evidence="2">
    <location>
        <begin position="407"/>
        <end position="650"/>
    </location>
</feature>
<dbReference type="Pfam" id="PF00563">
    <property type="entry name" value="EAL"/>
    <property type="match status" value="1"/>
</dbReference>
<keyword evidence="5" id="KW-0378">Hydrolase</keyword>
<keyword evidence="8" id="KW-1185">Reference proteome</keyword>
<dbReference type="PROSITE" id="PS50885">
    <property type="entry name" value="HAMP"/>
    <property type="match status" value="1"/>
</dbReference>
<dbReference type="InterPro" id="IPR050706">
    <property type="entry name" value="Cyclic-di-GMP_PDE-like"/>
</dbReference>
<organism evidence="5 7">
    <name type="scientific">Iodobacter fluviatilis</name>
    <dbReference type="NCBI Taxonomy" id="537"/>
    <lineage>
        <taxon>Bacteria</taxon>
        <taxon>Pseudomonadati</taxon>
        <taxon>Pseudomonadota</taxon>
        <taxon>Betaproteobacteria</taxon>
        <taxon>Neisseriales</taxon>
        <taxon>Chitinibacteraceae</taxon>
        <taxon>Iodobacter</taxon>
    </lineage>
</organism>